<dbReference type="PIRSF" id="PIRSF000521">
    <property type="entry name" value="Transaminase_4ab_Lys_Orn"/>
    <property type="match status" value="1"/>
</dbReference>
<dbReference type="Gene3D" id="3.90.1150.10">
    <property type="entry name" value="Aspartate Aminotransferase, domain 1"/>
    <property type="match status" value="1"/>
</dbReference>
<evidence type="ECO:0000256" key="1">
    <source>
        <dbReference type="ARBA" id="ARBA00022576"/>
    </source>
</evidence>
<evidence type="ECO:0000313" key="7">
    <source>
        <dbReference type="Proteomes" id="UP001275932"/>
    </source>
</evidence>
<comment type="subcellular location">
    <subcellularLocation>
        <location evidence="5">Cytoplasm</location>
    </subcellularLocation>
</comment>
<comment type="cofactor">
    <cofactor evidence="5">
        <name>pyridoxal 5'-phosphate</name>
        <dbReference type="ChEBI" id="CHEBI:597326"/>
    </cofactor>
    <text evidence="5">Binds 1 pyridoxal phosphate per subunit.</text>
</comment>
<dbReference type="Proteomes" id="UP001275932">
    <property type="component" value="Unassembled WGS sequence"/>
</dbReference>
<gene>
    <name evidence="5" type="primary">argD</name>
    <name evidence="6" type="ORF">MOX91_04925</name>
</gene>
<comment type="miscellaneous">
    <text evidence="5">May also have succinyldiaminopimelate aminotransferase activity, thus carrying out the corresponding step in lysine biosynthesis.</text>
</comment>
<comment type="caution">
    <text evidence="6">The sequence shown here is derived from an EMBL/GenBank/DDBJ whole genome shotgun (WGS) entry which is preliminary data.</text>
</comment>
<accession>A0ABU4WG34</accession>
<comment type="subunit">
    <text evidence="5">Homodimer.</text>
</comment>
<feature type="binding site" evidence="5">
    <location>
        <position position="279"/>
    </location>
    <ligand>
        <name>N(2)-acetyl-L-ornithine</name>
        <dbReference type="ChEBI" id="CHEBI:57805"/>
    </ligand>
</feature>
<feature type="binding site" evidence="5">
    <location>
        <position position="137"/>
    </location>
    <ligand>
        <name>pyridoxal 5'-phosphate</name>
        <dbReference type="ChEBI" id="CHEBI:597326"/>
    </ligand>
</feature>
<keyword evidence="5" id="KW-0055">Arginine biosynthesis</keyword>
<feature type="binding site" evidence="5">
    <location>
        <position position="280"/>
    </location>
    <ligand>
        <name>pyridoxal 5'-phosphate</name>
        <dbReference type="ChEBI" id="CHEBI:597326"/>
    </ligand>
</feature>
<feature type="binding site" evidence="5">
    <location>
        <begin position="222"/>
        <end position="225"/>
    </location>
    <ligand>
        <name>pyridoxal 5'-phosphate</name>
        <dbReference type="ChEBI" id="CHEBI:597326"/>
    </ligand>
</feature>
<evidence type="ECO:0000256" key="2">
    <source>
        <dbReference type="ARBA" id="ARBA00022605"/>
    </source>
</evidence>
<dbReference type="PROSITE" id="PS00600">
    <property type="entry name" value="AA_TRANSFER_CLASS_3"/>
    <property type="match status" value="1"/>
</dbReference>
<dbReference type="Gene3D" id="3.40.640.10">
    <property type="entry name" value="Type I PLP-dependent aspartate aminotransferase-like (Major domain)"/>
    <property type="match status" value="1"/>
</dbReference>
<evidence type="ECO:0000313" key="6">
    <source>
        <dbReference type="EMBL" id="MDX8415522.1"/>
    </source>
</evidence>
<protein>
    <recommendedName>
        <fullName evidence="5">Acetylornithine aminotransferase</fullName>
        <shortName evidence="5">ACOAT</shortName>
        <ecNumber evidence="5">2.6.1.11</ecNumber>
    </recommendedName>
</protein>
<dbReference type="NCBIfam" id="TIGR00707">
    <property type="entry name" value="argD"/>
    <property type="match status" value="1"/>
</dbReference>
<name>A0ABU4WG34_9BACT</name>
<dbReference type="Pfam" id="PF00202">
    <property type="entry name" value="Aminotran_3"/>
    <property type="match status" value="1"/>
</dbReference>
<dbReference type="NCBIfam" id="NF002325">
    <property type="entry name" value="PRK01278.1"/>
    <property type="match status" value="1"/>
</dbReference>
<dbReference type="CDD" id="cd00610">
    <property type="entry name" value="OAT_like"/>
    <property type="match status" value="1"/>
</dbReference>
<feature type="binding site" evidence="5">
    <location>
        <begin position="102"/>
        <end position="103"/>
    </location>
    <ligand>
        <name>pyridoxal 5'-phosphate</name>
        <dbReference type="ChEBI" id="CHEBI:597326"/>
    </ligand>
</feature>
<dbReference type="InterPro" id="IPR050103">
    <property type="entry name" value="Class-III_PLP-dep_AT"/>
</dbReference>
<organism evidence="6 7">
    <name type="scientific">Intestinicryptomonas porci</name>
    <dbReference type="NCBI Taxonomy" id="2926320"/>
    <lineage>
        <taxon>Bacteria</taxon>
        <taxon>Pseudomonadati</taxon>
        <taxon>Verrucomicrobiota</taxon>
        <taxon>Opitutia</taxon>
        <taxon>Opitutales</taxon>
        <taxon>Intestinicryptomonaceae</taxon>
        <taxon>Intestinicryptomonas</taxon>
    </lineage>
</organism>
<dbReference type="SUPFAM" id="SSF53383">
    <property type="entry name" value="PLP-dependent transferases"/>
    <property type="match status" value="1"/>
</dbReference>
<dbReference type="HAMAP" id="MF_01107">
    <property type="entry name" value="ArgD_aminotrans_3"/>
    <property type="match status" value="1"/>
</dbReference>
<dbReference type="InterPro" id="IPR005814">
    <property type="entry name" value="Aminotrans_3"/>
</dbReference>
<dbReference type="PANTHER" id="PTHR11986">
    <property type="entry name" value="AMINOTRANSFERASE CLASS III"/>
    <property type="match status" value="1"/>
</dbReference>
<dbReference type="EC" id="2.6.1.11" evidence="5"/>
<dbReference type="InterPro" id="IPR004636">
    <property type="entry name" value="AcOrn/SuccOrn_fam"/>
</dbReference>
<dbReference type="InterPro" id="IPR049704">
    <property type="entry name" value="Aminotrans_3_PPA_site"/>
</dbReference>
<feature type="modified residue" description="N6-(pyridoxal phosphate)lysine" evidence="5">
    <location>
        <position position="251"/>
    </location>
</feature>
<evidence type="ECO:0000256" key="3">
    <source>
        <dbReference type="ARBA" id="ARBA00022679"/>
    </source>
</evidence>
<keyword evidence="3 5" id="KW-0808">Transferase</keyword>
<keyword evidence="1 5" id="KW-0032">Aminotransferase</keyword>
<proteinExistence type="inferred from homology"/>
<reference evidence="6 7" key="1">
    <citation type="submission" date="2022-03" db="EMBL/GenBank/DDBJ databases">
        <title>Novel taxa within the pig intestine.</title>
        <authorList>
            <person name="Wylensek D."/>
            <person name="Bishof K."/>
            <person name="Afrizal A."/>
            <person name="Clavel T."/>
        </authorList>
    </citation>
    <scope>NUCLEOTIDE SEQUENCE [LARGE SCALE GENOMIC DNA]</scope>
    <source>
        <strain evidence="6 7">CLA-KB-P66</strain>
    </source>
</reference>
<feature type="binding site" evidence="5">
    <location>
        <position position="140"/>
    </location>
    <ligand>
        <name>N(2)-acetyl-L-ornithine</name>
        <dbReference type="ChEBI" id="CHEBI:57805"/>
    </ligand>
</feature>
<comment type="pathway">
    <text evidence="5">Amino-acid biosynthesis; L-arginine biosynthesis; N(2)-acetyl-L-ornithine from L-glutamate: step 4/4.</text>
</comment>
<dbReference type="InterPro" id="IPR015424">
    <property type="entry name" value="PyrdxlP-dep_Trfase"/>
</dbReference>
<keyword evidence="5" id="KW-0963">Cytoplasm</keyword>
<dbReference type="InterPro" id="IPR015422">
    <property type="entry name" value="PyrdxlP-dep_Trfase_small"/>
</dbReference>
<dbReference type="RefSeq" id="WP_370396969.1">
    <property type="nucleotide sequence ID" value="NZ_JALBUT010000005.1"/>
</dbReference>
<evidence type="ECO:0000256" key="5">
    <source>
        <dbReference type="HAMAP-Rule" id="MF_01107"/>
    </source>
</evidence>
<dbReference type="PANTHER" id="PTHR11986:SF79">
    <property type="entry name" value="ACETYLORNITHINE AMINOTRANSFERASE, MITOCHONDRIAL"/>
    <property type="match status" value="1"/>
</dbReference>
<evidence type="ECO:0000256" key="4">
    <source>
        <dbReference type="ARBA" id="ARBA00022898"/>
    </source>
</evidence>
<keyword evidence="7" id="KW-1185">Reference proteome</keyword>
<dbReference type="GO" id="GO:0008483">
    <property type="term" value="F:transaminase activity"/>
    <property type="evidence" value="ECO:0007669"/>
    <property type="project" value="UniProtKB-KW"/>
</dbReference>
<keyword evidence="2 5" id="KW-0028">Amino-acid biosynthesis</keyword>
<dbReference type="EMBL" id="JALBUT010000005">
    <property type="protein sequence ID" value="MDX8415522.1"/>
    <property type="molecule type" value="Genomic_DNA"/>
</dbReference>
<dbReference type="InterPro" id="IPR015421">
    <property type="entry name" value="PyrdxlP-dep_Trfase_major"/>
</dbReference>
<sequence>MKVSEKYEKYAVGNYGKRSITLVKGKGAHVWDENGKKYLDFGGGIAVLSLGHCNKKLVDALIKQANTLGHCSNLYMHAPQADAAEHLVKEMGKGKVFFCNSGAEANEALLKAARLNGKKLSGEEGRKFRVIVAVNGFHGRTLATLSATAQEKIQKGFSPLMPEFSYAEFNNLKSVEDLMGDDVAAVLVEPIQGESGVLPATKEFLQGLRSLCDKHGAMLMFDEVQCGVGRTGKFSASKKFGVKADAISMAKGLGGGFPIGAIWLSEKYQDLFTPGSHGTTFGGNPLACACANAVMDEIDSKKLCQNAEKLGKKLLSSLQKIAKKYPQKIKLARGVGLMIGVLFQDNYKNADVCSALIKNGLILVPAGSNALRLLPPLNIKESEVNSALKIFEKTISEI</sequence>
<comment type="similarity">
    <text evidence="5">Belongs to the class-III pyridoxal-phosphate-dependent aminotransferase family. ArgD subfamily.</text>
</comment>
<keyword evidence="4 5" id="KW-0663">Pyridoxal phosphate</keyword>
<comment type="catalytic activity">
    <reaction evidence="5">
        <text>N(2)-acetyl-L-ornithine + 2-oxoglutarate = N-acetyl-L-glutamate 5-semialdehyde + L-glutamate</text>
        <dbReference type="Rhea" id="RHEA:18049"/>
        <dbReference type="ChEBI" id="CHEBI:16810"/>
        <dbReference type="ChEBI" id="CHEBI:29123"/>
        <dbReference type="ChEBI" id="CHEBI:29985"/>
        <dbReference type="ChEBI" id="CHEBI:57805"/>
        <dbReference type="EC" id="2.6.1.11"/>
    </reaction>
</comment>